<evidence type="ECO:0008006" key="3">
    <source>
        <dbReference type="Google" id="ProtNLM"/>
    </source>
</evidence>
<reference evidence="2" key="1">
    <citation type="submission" date="2024-06" db="EMBL/GenBank/DDBJ databases">
        <authorList>
            <consortium name="consrtm"/>
            <person name="Uemura M."/>
            <person name="Terahara T."/>
        </authorList>
    </citation>
    <scope>NUCLEOTIDE SEQUENCE</scope>
    <source>
        <strain evidence="2">KM77-8</strain>
    </source>
</reference>
<organism evidence="2">
    <name type="scientific">Streptomyces haneummycinicus</name>
    <dbReference type="NCBI Taxonomy" id="3074435"/>
    <lineage>
        <taxon>Bacteria</taxon>
        <taxon>Bacillati</taxon>
        <taxon>Actinomycetota</taxon>
        <taxon>Actinomycetes</taxon>
        <taxon>Kitasatosporales</taxon>
        <taxon>Streptomycetaceae</taxon>
        <taxon>Streptomyces</taxon>
    </lineage>
</organism>
<feature type="region of interest" description="Disordered" evidence="1">
    <location>
        <begin position="76"/>
        <end position="110"/>
    </location>
</feature>
<protein>
    <recommendedName>
        <fullName evidence="3">Pentapeptide repeat-containing protein</fullName>
    </recommendedName>
</protein>
<evidence type="ECO:0000256" key="1">
    <source>
        <dbReference type="SAM" id="MobiDB-lite"/>
    </source>
</evidence>
<accession>A0AAT9HWB6</accession>
<reference evidence="2" key="2">
    <citation type="submission" date="2024-07" db="EMBL/GenBank/DDBJ databases">
        <title>Streptomyces haneummycinica sp. nov., a new antibiotic-producing actinobacterium isolated from marine sediment.</title>
        <authorList>
            <person name="Uemura M."/>
            <person name="Hamada M."/>
            <person name="Hirano S."/>
            <person name="Kobayashi K."/>
            <person name="Ohshiro T."/>
            <person name="Kobayashi T."/>
            <person name="Terahara T."/>
        </authorList>
    </citation>
    <scope>NUCLEOTIDE SEQUENCE</scope>
    <source>
        <strain evidence="2">KM77-8</strain>
    </source>
</reference>
<name>A0AAT9HWB6_9ACTN</name>
<proteinExistence type="predicted"/>
<evidence type="ECO:0000313" key="2">
    <source>
        <dbReference type="EMBL" id="BFO21681.1"/>
    </source>
</evidence>
<dbReference type="AlphaFoldDB" id="A0AAT9HWB6"/>
<gene>
    <name evidence="2" type="ORF">SHKM778_80690</name>
</gene>
<dbReference type="EMBL" id="AP035768">
    <property type="protein sequence ID" value="BFO21681.1"/>
    <property type="molecule type" value="Genomic_DNA"/>
</dbReference>
<sequence length="134" mass="14040">MGASLIDVDFRGSDLSGAVVQENSFKVTVDESTDFTGMSGTVFGPVQVIGREGRHEIGGAELEEWLRDRGADVRVREGRAPRSGPGYVSTPPLRVHGDGAASRGREPGPAEPVVLAVAVAASRGREPGPPARCF</sequence>